<keyword evidence="11" id="KW-1185">Reference proteome</keyword>
<evidence type="ECO:0000256" key="7">
    <source>
        <dbReference type="ARBA" id="ARBA00043052"/>
    </source>
</evidence>
<dbReference type="AlphaFoldDB" id="A0AAV9FA56"/>
<comment type="caution">
    <text evidence="10">The sequence shown here is derived from an EMBL/GenBank/DDBJ whole genome shotgun (WGS) entry which is preliminary data.</text>
</comment>
<dbReference type="EMBL" id="JAUJYO010000002">
    <property type="protein sequence ID" value="KAK1322811.1"/>
    <property type="molecule type" value="Genomic_DNA"/>
</dbReference>
<evidence type="ECO:0000256" key="8">
    <source>
        <dbReference type="ARBA" id="ARBA00049186"/>
    </source>
</evidence>
<keyword evidence="2" id="KW-0560">Oxidoreductase</keyword>
<dbReference type="InterPro" id="IPR051020">
    <property type="entry name" value="ALDH-related_metabolic_enz"/>
</dbReference>
<accession>A0AAV9FA56</accession>
<proteinExistence type="inferred from homology"/>
<evidence type="ECO:0000256" key="3">
    <source>
        <dbReference type="ARBA" id="ARBA00038980"/>
    </source>
</evidence>
<dbReference type="InterPro" id="IPR015590">
    <property type="entry name" value="Aldehyde_DH_dom"/>
</dbReference>
<dbReference type="InterPro" id="IPR016162">
    <property type="entry name" value="Ald_DH_N"/>
</dbReference>
<evidence type="ECO:0000256" key="1">
    <source>
        <dbReference type="ARBA" id="ARBA00009986"/>
    </source>
</evidence>
<evidence type="ECO:0000313" key="10">
    <source>
        <dbReference type="EMBL" id="KAK1322811.1"/>
    </source>
</evidence>
<sequence>MAGTGVFEEIIDGDVFKYYVDGEWRKSSSGKSVSIVNPSTRKTQYKVQACTQEEVNKMMELAKAAQKAWAKTPLWKRAELLHKRRRYSRSTRRPSQSVS</sequence>
<dbReference type="GO" id="GO:0008911">
    <property type="term" value="F:lactaldehyde dehydrogenase (NAD+) activity"/>
    <property type="evidence" value="ECO:0007669"/>
    <property type="project" value="TreeGrafter"/>
</dbReference>
<dbReference type="GO" id="GO:0008886">
    <property type="term" value="F:glyceraldehyde-3-phosphate dehydrogenase (NADP+) (non-phosphorylating) activity"/>
    <property type="evidence" value="ECO:0007669"/>
    <property type="project" value="UniProtKB-EC"/>
</dbReference>
<feature type="domain" description="Aldehyde dehydrogenase" evidence="9">
    <location>
        <begin position="24"/>
        <end position="88"/>
    </location>
</feature>
<dbReference type="PANTHER" id="PTHR42991">
    <property type="entry name" value="ALDEHYDE DEHYDROGENASE"/>
    <property type="match status" value="1"/>
</dbReference>
<dbReference type="EC" id="1.2.1.9" evidence="3"/>
<evidence type="ECO:0000256" key="4">
    <source>
        <dbReference type="ARBA" id="ARBA00040853"/>
    </source>
</evidence>
<name>A0AAV9FA56_ACOCL</name>
<reference evidence="10" key="2">
    <citation type="submission" date="2023-06" db="EMBL/GenBank/DDBJ databases">
        <authorList>
            <person name="Ma L."/>
            <person name="Liu K.-W."/>
            <person name="Li Z."/>
            <person name="Hsiao Y.-Y."/>
            <person name="Qi Y."/>
            <person name="Fu T."/>
            <person name="Tang G."/>
            <person name="Zhang D."/>
            <person name="Sun W.-H."/>
            <person name="Liu D.-K."/>
            <person name="Li Y."/>
            <person name="Chen G.-Z."/>
            <person name="Liu X.-D."/>
            <person name="Liao X.-Y."/>
            <person name="Jiang Y.-T."/>
            <person name="Yu X."/>
            <person name="Hao Y."/>
            <person name="Huang J."/>
            <person name="Zhao X.-W."/>
            <person name="Ke S."/>
            <person name="Chen Y.-Y."/>
            <person name="Wu W.-L."/>
            <person name="Hsu J.-L."/>
            <person name="Lin Y.-F."/>
            <person name="Huang M.-D."/>
            <person name="Li C.-Y."/>
            <person name="Huang L."/>
            <person name="Wang Z.-W."/>
            <person name="Zhao X."/>
            <person name="Zhong W.-Y."/>
            <person name="Peng D.-H."/>
            <person name="Ahmad S."/>
            <person name="Lan S."/>
            <person name="Zhang J.-S."/>
            <person name="Tsai W.-C."/>
            <person name="Van De Peer Y."/>
            <person name="Liu Z.-J."/>
        </authorList>
    </citation>
    <scope>NUCLEOTIDE SEQUENCE</scope>
    <source>
        <strain evidence="10">CP</strain>
        <tissue evidence="10">Leaves</tissue>
    </source>
</reference>
<organism evidence="10 11">
    <name type="scientific">Acorus calamus</name>
    <name type="common">Sweet flag</name>
    <dbReference type="NCBI Taxonomy" id="4465"/>
    <lineage>
        <taxon>Eukaryota</taxon>
        <taxon>Viridiplantae</taxon>
        <taxon>Streptophyta</taxon>
        <taxon>Embryophyta</taxon>
        <taxon>Tracheophyta</taxon>
        <taxon>Spermatophyta</taxon>
        <taxon>Magnoliopsida</taxon>
        <taxon>Liliopsida</taxon>
        <taxon>Acoraceae</taxon>
        <taxon>Acorus</taxon>
    </lineage>
</organism>
<gene>
    <name evidence="10" type="primary">ALDH11A3</name>
    <name evidence="10" type="ORF">QJS10_CPA02g01265</name>
</gene>
<reference evidence="10" key="1">
    <citation type="journal article" date="2023" name="Nat. Commun.">
        <title>Diploid and tetraploid genomes of Acorus and the evolution of monocots.</title>
        <authorList>
            <person name="Ma L."/>
            <person name="Liu K.W."/>
            <person name="Li Z."/>
            <person name="Hsiao Y.Y."/>
            <person name="Qi Y."/>
            <person name="Fu T."/>
            <person name="Tang G.D."/>
            <person name="Zhang D."/>
            <person name="Sun W.H."/>
            <person name="Liu D.K."/>
            <person name="Li Y."/>
            <person name="Chen G.Z."/>
            <person name="Liu X.D."/>
            <person name="Liao X.Y."/>
            <person name="Jiang Y.T."/>
            <person name="Yu X."/>
            <person name="Hao Y."/>
            <person name="Huang J."/>
            <person name="Zhao X.W."/>
            <person name="Ke S."/>
            <person name="Chen Y.Y."/>
            <person name="Wu W.L."/>
            <person name="Hsu J.L."/>
            <person name="Lin Y.F."/>
            <person name="Huang M.D."/>
            <person name="Li C.Y."/>
            <person name="Huang L."/>
            <person name="Wang Z.W."/>
            <person name="Zhao X."/>
            <person name="Zhong W.Y."/>
            <person name="Peng D.H."/>
            <person name="Ahmad S."/>
            <person name="Lan S."/>
            <person name="Zhang J.S."/>
            <person name="Tsai W.C."/>
            <person name="Van de Peer Y."/>
            <person name="Liu Z.J."/>
        </authorList>
    </citation>
    <scope>NUCLEOTIDE SEQUENCE</scope>
    <source>
        <strain evidence="10">CP</strain>
    </source>
</reference>
<dbReference type="Proteomes" id="UP001180020">
    <property type="component" value="Unassembled WGS sequence"/>
</dbReference>
<dbReference type="SUPFAM" id="SSF53720">
    <property type="entry name" value="ALDH-like"/>
    <property type="match status" value="1"/>
</dbReference>
<dbReference type="Gene3D" id="3.40.605.10">
    <property type="entry name" value="Aldehyde Dehydrogenase, Chain A, domain 1"/>
    <property type="match status" value="1"/>
</dbReference>
<dbReference type="PANTHER" id="PTHR42991:SF1">
    <property type="entry name" value="ALDEHYDE DEHYDROGENASE"/>
    <property type="match status" value="1"/>
</dbReference>
<evidence type="ECO:0000256" key="5">
    <source>
        <dbReference type="ARBA" id="ARBA00042470"/>
    </source>
</evidence>
<evidence type="ECO:0000313" key="11">
    <source>
        <dbReference type="Proteomes" id="UP001180020"/>
    </source>
</evidence>
<dbReference type="Pfam" id="PF00171">
    <property type="entry name" value="Aldedh"/>
    <property type="match status" value="1"/>
</dbReference>
<evidence type="ECO:0000256" key="2">
    <source>
        <dbReference type="ARBA" id="ARBA00023002"/>
    </source>
</evidence>
<evidence type="ECO:0000256" key="6">
    <source>
        <dbReference type="ARBA" id="ARBA00042646"/>
    </source>
</evidence>
<evidence type="ECO:0000259" key="9">
    <source>
        <dbReference type="Pfam" id="PF00171"/>
    </source>
</evidence>
<dbReference type="InterPro" id="IPR016161">
    <property type="entry name" value="Ald_DH/histidinol_DH"/>
</dbReference>
<protein>
    <recommendedName>
        <fullName evidence="4">NADP-dependent glyceraldehyde-3-phosphate dehydrogenase</fullName>
        <ecNumber evidence="3">1.2.1.9</ecNumber>
    </recommendedName>
    <alternativeName>
        <fullName evidence="5">Glyceraldehyde-3-phosphate dehydrogenase [NADP(+)]</fullName>
    </alternativeName>
    <alternativeName>
        <fullName evidence="6">Non-phosphorylating glyceraldehyde 3-phosphate dehydrogenase</fullName>
    </alternativeName>
    <alternativeName>
        <fullName evidence="7">Triosephosphate dehydrogenase</fullName>
    </alternativeName>
</protein>
<comment type="catalytic activity">
    <reaction evidence="8">
        <text>D-glyceraldehyde 3-phosphate + NADP(+) + H2O = (2R)-3-phosphoglycerate + NADPH + 2 H(+)</text>
        <dbReference type="Rhea" id="RHEA:14669"/>
        <dbReference type="ChEBI" id="CHEBI:15377"/>
        <dbReference type="ChEBI" id="CHEBI:15378"/>
        <dbReference type="ChEBI" id="CHEBI:57783"/>
        <dbReference type="ChEBI" id="CHEBI:58272"/>
        <dbReference type="ChEBI" id="CHEBI:58349"/>
        <dbReference type="ChEBI" id="CHEBI:59776"/>
        <dbReference type="EC" id="1.2.1.9"/>
    </reaction>
</comment>
<comment type="similarity">
    <text evidence="1">Belongs to the aldehyde dehydrogenase family.</text>
</comment>